<accession>A0AB39R013</accession>
<evidence type="ECO:0000313" key="1">
    <source>
        <dbReference type="EMBL" id="XDQ47736.1"/>
    </source>
</evidence>
<gene>
    <name evidence="1" type="ORF">AB5J52_38725</name>
</gene>
<organism evidence="1">
    <name type="scientific">Streptomyces sp. R39</name>
    <dbReference type="NCBI Taxonomy" id="3238631"/>
    <lineage>
        <taxon>Bacteria</taxon>
        <taxon>Bacillati</taxon>
        <taxon>Actinomycetota</taxon>
        <taxon>Actinomycetes</taxon>
        <taxon>Kitasatosporales</taxon>
        <taxon>Streptomycetaceae</taxon>
        <taxon>Streptomyces</taxon>
    </lineage>
</organism>
<proteinExistence type="predicted"/>
<name>A0AB39R013_9ACTN</name>
<dbReference type="AlphaFoldDB" id="A0AB39R013"/>
<dbReference type="RefSeq" id="WP_369226619.1">
    <property type="nucleotide sequence ID" value="NZ_CP163441.1"/>
</dbReference>
<protein>
    <submittedName>
        <fullName evidence="1">Uncharacterized protein</fullName>
    </submittedName>
</protein>
<dbReference type="EMBL" id="CP163441">
    <property type="protein sequence ID" value="XDQ47736.1"/>
    <property type="molecule type" value="Genomic_DNA"/>
</dbReference>
<sequence>MRIAEVLAATWVFTVDSPRVRASAGSAVGHQVTMLVTALYEWL</sequence>
<reference evidence="1" key="1">
    <citation type="submission" date="2024-07" db="EMBL/GenBank/DDBJ databases">
        <authorList>
            <person name="Yu S.T."/>
        </authorList>
    </citation>
    <scope>NUCLEOTIDE SEQUENCE</scope>
    <source>
        <strain evidence="1">R39</strain>
    </source>
</reference>